<dbReference type="Proteomes" id="UP000693946">
    <property type="component" value="Linkage Group LG10"/>
</dbReference>
<dbReference type="GO" id="GO:1902412">
    <property type="term" value="P:regulation of mitotic cytokinesis"/>
    <property type="evidence" value="ECO:0007669"/>
    <property type="project" value="TreeGrafter"/>
</dbReference>
<dbReference type="PANTHER" id="PTHR14739:SF9">
    <property type="entry name" value="MICROTUBULE-ASSOCIATED PROTEIN 9"/>
    <property type="match status" value="1"/>
</dbReference>
<evidence type="ECO:0008006" key="5">
    <source>
        <dbReference type="Google" id="ProtNLM"/>
    </source>
</evidence>
<feature type="region of interest" description="Disordered" evidence="2">
    <location>
        <begin position="772"/>
        <end position="810"/>
    </location>
</feature>
<evidence type="ECO:0000313" key="4">
    <source>
        <dbReference type="Proteomes" id="UP000693946"/>
    </source>
</evidence>
<dbReference type="GO" id="GO:0090307">
    <property type="term" value="P:mitotic spindle assembly"/>
    <property type="evidence" value="ECO:0007669"/>
    <property type="project" value="TreeGrafter"/>
</dbReference>
<organism evidence="3 4">
    <name type="scientific">Solea senegalensis</name>
    <name type="common">Senegalese sole</name>
    <dbReference type="NCBI Taxonomy" id="28829"/>
    <lineage>
        <taxon>Eukaryota</taxon>
        <taxon>Metazoa</taxon>
        <taxon>Chordata</taxon>
        <taxon>Craniata</taxon>
        <taxon>Vertebrata</taxon>
        <taxon>Euteleostomi</taxon>
        <taxon>Actinopterygii</taxon>
        <taxon>Neopterygii</taxon>
        <taxon>Teleostei</taxon>
        <taxon>Neoteleostei</taxon>
        <taxon>Acanthomorphata</taxon>
        <taxon>Carangaria</taxon>
        <taxon>Pleuronectiformes</taxon>
        <taxon>Pleuronectoidei</taxon>
        <taxon>Soleidae</taxon>
        <taxon>Solea</taxon>
    </lineage>
</organism>
<feature type="region of interest" description="Disordered" evidence="2">
    <location>
        <begin position="158"/>
        <end position="216"/>
    </location>
</feature>
<accession>A0AAV6T1B9</accession>
<comment type="caution">
    <text evidence="3">The sequence shown here is derived from an EMBL/GenBank/DDBJ whole genome shotgun (WGS) entry which is preliminary data.</text>
</comment>
<dbReference type="GO" id="GO:0000281">
    <property type="term" value="P:mitotic cytokinesis"/>
    <property type="evidence" value="ECO:0007669"/>
    <property type="project" value="InterPro"/>
</dbReference>
<feature type="compositionally biased region" description="Basic and acidic residues" evidence="2">
    <location>
        <begin position="316"/>
        <end position="343"/>
    </location>
</feature>
<feature type="region of interest" description="Disordered" evidence="2">
    <location>
        <begin position="478"/>
        <end position="508"/>
    </location>
</feature>
<dbReference type="AlphaFoldDB" id="A0AAV6T1B9"/>
<keyword evidence="1" id="KW-0175">Coiled coil</keyword>
<evidence type="ECO:0000313" key="3">
    <source>
        <dbReference type="EMBL" id="KAG7523196.1"/>
    </source>
</evidence>
<dbReference type="GO" id="GO:0008017">
    <property type="term" value="F:microtubule binding"/>
    <property type="evidence" value="ECO:0007669"/>
    <property type="project" value="TreeGrafter"/>
</dbReference>
<feature type="compositionally biased region" description="Acidic residues" evidence="2">
    <location>
        <begin position="92"/>
        <end position="102"/>
    </location>
</feature>
<name>A0AAV6T1B9_SOLSE</name>
<feature type="region of interest" description="Disordered" evidence="2">
    <location>
        <begin position="314"/>
        <end position="343"/>
    </location>
</feature>
<feature type="compositionally biased region" description="Basic and acidic residues" evidence="2">
    <location>
        <begin position="797"/>
        <end position="810"/>
    </location>
</feature>
<dbReference type="EMBL" id="JAGKHQ010000002">
    <property type="protein sequence ID" value="KAG7523196.1"/>
    <property type="molecule type" value="Genomic_DNA"/>
</dbReference>
<keyword evidence="4" id="KW-1185">Reference proteome</keyword>
<feature type="compositionally biased region" description="Polar residues" evidence="2">
    <location>
        <begin position="188"/>
        <end position="198"/>
    </location>
</feature>
<feature type="compositionally biased region" description="Polar residues" evidence="2">
    <location>
        <begin position="605"/>
        <end position="620"/>
    </location>
</feature>
<feature type="region of interest" description="Disordered" evidence="2">
    <location>
        <begin position="599"/>
        <end position="623"/>
    </location>
</feature>
<dbReference type="GO" id="GO:0000235">
    <property type="term" value="C:astral microtubule"/>
    <property type="evidence" value="ECO:0007669"/>
    <property type="project" value="TreeGrafter"/>
</dbReference>
<feature type="region of interest" description="Disordered" evidence="2">
    <location>
        <begin position="909"/>
        <end position="928"/>
    </location>
</feature>
<protein>
    <recommendedName>
        <fullName evidence="5">Microtubule-associated protein 9</fullName>
    </recommendedName>
</protein>
<feature type="compositionally biased region" description="Acidic residues" evidence="2">
    <location>
        <begin position="482"/>
        <end position="491"/>
    </location>
</feature>
<evidence type="ECO:0000256" key="2">
    <source>
        <dbReference type="SAM" id="MobiDB-lite"/>
    </source>
</evidence>
<feature type="coiled-coil region" evidence="1">
    <location>
        <begin position="730"/>
        <end position="757"/>
    </location>
</feature>
<sequence>MADAFKSGKSRATVNDVEVLNDDGICGESHKYLNTQRISRSSETDHQSCSSDFSEVEAEFRDELHNFELSDDDDTEKGAFMTTHKIHSSSEADLEAEDEEDSVREPLKSTKNRAGVFQTGRSRGRTKHFQLSDSFLNTQSIRNHLNDDHQSLSDYFNEVEDEPPKSTKNTTDALKAGNCNDEELSYDQGKSSLNPQRISSSSESDHHPCSSDFSEAEDEFMDELHKSIKHRADAFKAVKSIITMNTAVLSDDDDDTNKESFLKAPSICSPSGVDRYSDSEDDSEKKLLESTKNRVRNAFKGRKCRARISYAELSGEEGRKRDSEHHSASEASHYSHSDEDVDHSVEEICKSSINTADVQIAGKSRARMKDLELSDDDSSKEDSFLKCQRTSSAKAGNHSRSGVFNEVDDDCVNELLKSRISKADVLKAGKSRAKNEPVSEINKAHLSIYQSCNDIERPVDEETMKQSFQNMQKIHSPSEADLYPDSDEDEYVSVTEPPKSKNRVGAFKTQKSRARTEDVELLDEVAFLEMQRNSSPLEKSSQNVMSDPSIGGHNTIKTRHLSRLDFKLVPLADSAAEREPPSPATQVAEKFLEEAVTQDLDRSRTPSIHSAHTSNPTAVRSCSPGFHQPFEEFNEDLDSHSVHCVAQFSHNQERTSDARISSSHPEINKIETTKNQSIKSKFQRTCSMKIEPKYLGTLKLLDQKVLQTESEPLTVNVLRAAVYHRWLKMKNEKSRENMQTKKEEEEIKKKTEQAKKEAAVASYEAWGKRKASLKAEAKQQQVMRRKEQQASRRRKAEKSQSAKREFEKWKQEHDHLLKERYREEKEAENDLKLKINQEKCEKTRSAQKAFEKWKKEHDHLQKEKCIKEKEEENNLTLKKQKEWLEKQRNNESNFRNWCEKKQAMTKCQDFKRKQAEEERMREKEERDKKALEAYEDWLARKDLKHRSEEKLKTANFYH</sequence>
<evidence type="ECO:0000256" key="1">
    <source>
        <dbReference type="SAM" id="Coils"/>
    </source>
</evidence>
<gene>
    <name evidence="3" type="ORF">JOB18_041531</name>
</gene>
<feature type="region of interest" description="Disordered" evidence="2">
    <location>
        <begin position="87"/>
        <end position="108"/>
    </location>
</feature>
<reference evidence="3 4" key="1">
    <citation type="journal article" date="2021" name="Sci. Rep.">
        <title>Chromosome anchoring in Senegalese sole (Solea senegalensis) reveals sex-associated markers and genome rearrangements in flatfish.</title>
        <authorList>
            <person name="Guerrero-Cozar I."/>
            <person name="Gomez-Garrido J."/>
            <person name="Berbel C."/>
            <person name="Martinez-Blanch J.F."/>
            <person name="Alioto T."/>
            <person name="Claros M.G."/>
            <person name="Gagnaire P.A."/>
            <person name="Manchado M."/>
        </authorList>
    </citation>
    <scope>NUCLEOTIDE SEQUENCE [LARGE SCALE GENOMIC DNA]</scope>
    <source>
        <strain evidence="3">Sse05_10M</strain>
    </source>
</reference>
<dbReference type="InterPro" id="IPR026106">
    <property type="entry name" value="MAP9"/>
</dbReference>
<proteinExistence type="predicted"/>
<dbReference type="PANTHER" id="PTHR14739">
    <property type="entry name" value="MICROTUBULE-ASSOCIATED PROTEIN 9"/>
    <property type="match status" value="1"/>
</dbReference>